<organism evidence="1 2">
    <name type="scientific">Lithospermum erythrorhizon</name>
    <name type="common">Purple gromwell</name>
    <name type="synonym">Lithospermum officinale var. erythrorhizon</name>
    <dbReference type="NCBI Taxonomy" id="34254"/>
    <lineage>
        <taxon>Eukaryota</taxon>
        <taxon>Viridiplantae</taxon>
        <taxon>Streptophyta</taxon>
        <taxon>Embryophyta</taxon>
        <taxon>Tracheophyta</taxon>
        <taxon>Spermatophyta</taxon>
        <taxon>Magnoliopsida</taxon>
        <taxon>eudicotyledons</taxon>
        <taxon>Gunneridae</taxon>
        <taxon>Pentapetalae</taxon>
        <taxon>asterids</taxon>
        <taxon>lamiids</taxon>
        <taxon>Boraginales</taxon>
        <taxon>Boraginaceae</taxon>
        <taxon>Boraginoideae</taxon>
        <taxon>Lithospermeae</taxon>
        <taxon>Lithospermum</taxon>
    </lineage>
</organism>
<reference evidence="1 2" key="1">
    <citation type="submission" date="2024-01" db="EMBL/GenBank/DDBJ databases">
        <title>The complete chloroplast genome sequence of Lithospermum erythrorhizon: insights into the phylogenetic relationship among Boraginaceae species and the maternal lineages of purple gromwells.</title>
        <authorList>
            <person name="Okada T."/>
            <person name="Watanabe K."/>
        </authorList>
    </citation>
    <scope>NUCLEOTIDE SEQUENCE [LARGE SCALE GENOMIC DNA]</scope>
</reference>
<proteinExistence type="predicted"/>
<dbReference type="EMBL" id="BAABME010023865">
    <property type="protein sequence ID" value="GAA0168989.1"/>
    <property type="molecule type" value="Genomic_DNA"/>
</dbReference>
<protein>
    <submittedName>
        <fullName evidence="1">Uncharacterized protein</fullName>
    </submittedName>
</protein>
<sequence>MEEVNLLIPQINVQTEKWIAQGNEMLAIAFSSAIPPISNTLKAFEVFKITNADIQESSKKYRVIRNNDLQWVLRRSTLIRHMPFETPNLSTLARDMVPFGKLTEILPNQGEKKAEDISLDILGVVIRADNQKSANSLYGPGTVQRFTFVDMEYNCYIKKSVPVTLWDELVKVAGPLLEEAVTSYFVVLARRLVVAVDVFDGTGRVIAGAIEFVVEQILKTTTAQLSQLLKLGVKYNLDPIRAELENKKFLDLLRRTYSRKLGGARRLLLVAFFDDMEPSDDGSLGIDPDTFPGSASIVGESSIFLSSAIIDLSSTPEKSTGKSFPISPLKRQMDNVTICPGEPLILSDISKILLVVLVIGSC</sequence>
<evidence type="ECO:0000313" key="1">
    <source>
        <dbReference type="EMBL" id="GAA0168989.1"/>
    </source>
</evidence>
<dbReference type="AlphaFoldDB" id="A0AAV3QY81"/>
<keyword evidence="2" id="KW-1185">Reference proteome</keyword>
<name>A0AAV3QY81_LITER</name>
<gene>
    <name evidence="1" type="ORF">LIER_40688</name>
</gene>
<accession>A0AAV3QY81</accession>
<dbReference type="Proteomes" id="UP001454036">
    <property type="component" value="Unassembled WGS sequence"/>
</dbReference>
<comment type="caution">
    <text evidence="1">The sequence shown here is derived from an EMBL/GenBank/DDBJ whole genome shotgun (WGS) entry which is preliminary data.</text>
</comment>
<evidence type="ECO:0000313" key="2">
    <source>
        <dbReference type="Proteomes" id="UP001454036"/>
    </source>
</evidence>